<dbReference type="InterPro" id="IPR037171">
    <property type="entry name" value="NagB/RpiA_transferase-like"/>
</dbReference>
<reference evidence="6" key="1">
    <citation type="submission" date="2020-08" db="EMBL/GenBank/DDBJ databases">
        <title>Genome public.</title>
        <authorList>
            <person name="Liu C."/>
            <person name="Sun Q."/>
        </authorList>
    </citation>
    <scope>NUCLEOTIDE SEQUENCE</scope>
    <source>
        <strain evidence="6">H8</strain>
    </source>
</reference>
<dbReference type="HAMAP" id="MF_01241">
    <property type="entry name" value="GlcN6P_deamin"/>
    <property type="match status" value="1"/>
</dbReference>
<sequence>MRVILCNTYEELSKNAAKLVASQICLKPNCVLGLATGATPIGMYEELVRLYNAGEIDFKDVVTFNLDEYYPISPDNPQSYHYFMNQHLCGRVNLAPENVHILNGETDDPETECDAFDALIESCDGIDLQILGIGRNGHIGFNEPDDALNTSTHITDLTESTIEANARFFDSIESVPKQALTMGIATILKSRKIILLANGKEKHDAVSQLLTEEIDTEVPATMLKVHPDVVLICDREAYGDVD</sequence>
<comment type="similarity">
    <text evidence="4">Belongs to the glucosamine/galactosamine-6-phosphate isomerase family. NagB subfamily.</text>
</comment>
<comment type="catalytic activity">
    <reaction evidence="1 4">
        <text>alpha-D-glucosamine 6-phosphate + H2O = beta-D-fructose 6-phosphate + NH4(+)</text>
        <dbReference type="Rhea" id="RHEA:12172"/>
        <dbReference type="ChEBI" id="CHEBI:15377"/>
        <dbReference type="ChEBI" id="CHEBI:28938"/>
        <dbReference type="ChEBI" id="CHEBI:57634"/>
        <dbReference type="ChEBI" id="CHEBI:75989"/>
        <dbReference type="EC" id="3.5.99.6"/>
    </reaction>
</comment>
<feature type="active site" description="For ring-opening step" evidence="4">
    <location>
        <position position="143"/>
    </location>
</feature>
<keyword evidence="3 4" id="KW-0119">Carbohydrate metabolism</keyword>
<feature type="active site" description="Proton acceptor; for ring-opening step" evidence="4">
    <location>
        <position position="138"/>
    </location>
</feature>
<comment type="function">
    <text evidence="4">Catalyzes the reversible isomerization-deamination of glucosamine 6-phosphate (GlcN6P) to form fructose 6-phosphate (Fru6P) and ammonium ion.</text>
</comment>
<name>A0A926HWW6_9FIRM</name>
<organism evidence="6 7">
    <name type="scientific">Congzhengia minquanensis</name>
    <dbReference type="NCBI Taxonomy" id="2763657"/>
    <lineage>
        <taxon>Bacteria</taxon>
        <taxon>Bacillati</taxon>
        <taxon>Bacillota</taxon>
        <taxon>Clostridia</taxon>
        <taxon>Eubacteriales</taxon>
        <taxon>Oscillospiraceae</taxon>
        <taxon>Congzhengia</taxon>
    </lineage>
</organism>
<dbReference type="InterPro" id="IPR006148">
    <property type="entry name" value="Glc/Gal-6P_isomerase"/>
</dbReference>
<evidence type="ECO:0000256" key="3">
    <source>
        <dbReference type="ARBA" id="ARBA00023277"/>
    </source>
</evidence>
<dbReference type="FunFam" id="3.40.50.1360:FF:000003">
    <property type="entry name" value="Glucosamine-6-phosphate deaminase"/>
    <property type="match status" value="1"/>
</dbReference>
<dbReference type="GO" id="GO:0006046">
    <property type="term" value="P:N-acetylglucosamine catabolic process"/>
    <property type="evidence" value="ECO:0007669"/>
    <property type="project" value="UniProtKB-UniRule"/>
</dbReference>
<dbReference type="InterPro" id="IPR004547">
    <property type="entry name" value="Glucosamine6P_isomerase"/>
</dbReference>
<evidence type="ECO:0000259" key="5">
    <source>
        <dbReference type="Pfam" id="PF01182"/>
    </source>
</evidence>
<dbReference type="GO" id="GO:0004342">
    <property type="term" value="F:glucosamine-6-phosphate deaminase activity"/>
    <property type="evidence" value="ECO:0007669"/>
    <property type="project" value="UniProtKB-UniRule"/>
</dbReference>
<dbReference type="AlphaFoldDB" id="A0A926HWW6"/>
<dbReference type="NCBIfam" id="TIGR00502">
    <property type="entry name" value="nagB"/>
    <property type="match status" value="1"/>
</dbReference>
<comment type="caution">
    <text evidence="6">The sequence shown here is derived from an EMBL/GenBank/DDBJ whole genome shotgun (WGS) entry which is preliminary data.</text>
</comment>
<feature type="domain" description="Glucosamine/galactosamine-6-phosphate isomerase" evidence="5">
    <location>
        <begin position="11"/>
        <end position="224"/>
    </location>
</feature>
<dbReference type="PANTHER" id="PTHR11280:SF5">
    <property type="entry name" value="GLUCOSAMINE-6-PHOSPHATE ISOMERASE"/>
    <property type="match status" value="1"/>
</dbReference>
<dbReference type="Gene3D" id="3.40.50.1360">
    <property type="match status" value="1"/>
</dbReference>
<dbReference type="GO" id="GO:0042802">
    <property type="term" value="F:identical protein binding"/>
    <property type="evidence" value="ECO:0007669"/>
    <property type="project" value="TreeGrafter"/>
</dbReference>
<dbReference type="Pfam" id="PF01182">
    <property type="entry name" value="Glucosamine_iso"/>
    <property type="match status" value="1"/>
</dbReference>
<gene>
    <name evidence="4 6" type="primary">nagB</name>
    <name evidence="6" type="ORF">H8698_00395</name>
</gene>
<comment type="pathway">
    <text evidence="4">Amino-sugar metabolism; N-acetylneuraminate degradation; D-fructose 6-phosphate from N-acetylneuraminate: step 5/5.</text>
</comment>
<dbReference type="Proteomes" id="UP000611762">
    <property type="component" value="Unassembled WGS sequence"/>
</dbReference>
<dbReference type="PANTHER" id="PTHR11280">
    <property type="entry name" value="GLUCOSAMINE-6-PHOSPHATE ISOMERASE"/>
    <property type="match status" value="1"/>
</dbReference>
<keyword evidence="7" id="KW-1185">Reference proteome</keyword>
<accession>A0A926HWW6</accession>
<comment type="caution">
    <text evidence="4">Lacks conserved residue(s) required for the propagation of feature annotation.</text>
</comment>
<feature type="active site" description="For ring-opening step" evidence="4">
    <location>
        <position position="136"/>
    </location>
</feature>
<dbReference type="EMBL" id="JACRSU010000001">
    <property type="protein sequence ID" value="MBC8539434.1"/>
    <property type="molecule type" value="Genomic_DNA"/>
</dbReference>
<proteinExistence type="inferred from homology"/>
<dbReference type="EC" id="3.5.99.6" evidence="4"/>
<evidence type="ECO:0000256" key="2">
    <source>
        <dbReference type="ARBA" id="ARBA00022801"/>
    </source>
</evidence>
<dbReference type="GO" id="GO:0005975">
    <property type="term" value="P:carbohydrate metabolic process"/>
    <property type="evidence" value="ECO:0007669"/>
    <property type="project" value="InterPro"/>
</dbReference>
<dbReference type="RefSeq" id="WP_249310538.1">
    <property type="nucleotide sequence ID" value="NZ_JACRSU010000001.1"/>
</dbReference>
<evidence type="ECO:0000313" key="6">
    <source>
        <dbReference type="EMBL" id="MBC8539434.1"/>
    </source>
</evidence>
<dbReference type="GO" id="GO:0006043">
    <property type="term" value="P:glucosamine catabolic process"/>
    <property type="evidence" value="ECO:0007669"/>
    <property type="project" value="TreeGrafter"/>
</dbReference>
<evidence type="ECO:0000313" key="7">
    <source>
        <dbReference type="Proteomes" id="UP000611762"/>
    </source>
</evidence>
<protein>
    <recommendedName>
        <fullName evidence="4">Glucosamine-6-phosphate deaminase</fullName>
        <ecNumber evidence="4">3.5.99.6</ecNumber>
    </recommendedName>
    <alternativeName>
        <fullName evidence="4">GlcN6P deaminase</fullName>
        <shortName evidence="4">GNPDA</shortName>
    </alternativeName>
    <alternativeName>
        <fullName evidence="4">Glucosamine-6-phosphate isomerase</fullName>
    </alternativeName>
</protein>
<dbReference type="CDD" id="cd01399">
    <property type="entry name" value="GlcN6P_deaminase"/>
    <property type="match status" value="1"/>
</dbReference>
<dbReference type="GO" id="GO:0019262">
    <property type="term" value="P:N-acetylneuraminate catabolic process"/>
    <property type="evidence" value="ECO:0007669"/>
    <property type="project" value="UniProtKB-UniRule"/>
</dbReference>
<evidence type="ECO:0000256" key="1">
    <source>
        <dbReference type="ARBA" id="ARBA00000644"/>
    </source>
</evidence>
<keyword evidence="2 4" id="KW-0378">Hydrolase</keyword>
<dbReference type="SUPFAM" id="SSF100950">
    <property type="entry name" value="NagB/RpiA/CoA transferase-like"/>
    <property type="match status" value="1"/>
</dbReference>
<dbReference type="GO" id="GO:0005737">
    <property type="term" value="C:cytoplasm"/>
    <property type="evidence" value="ECO:0007669"/>
    <property type="project" value="TreeGrafter"/>
</dbReference>
<evidence type="ECO:0000256" key="4">
    <source>
        <dbReference type="HAMAP-Rule" id="MF_01241"/>
    </source>
</evidence>
<feature type="active site" description="Proton acceptor; for enolization step" evidence="4">
    <location>
        <position position="67"/>
    </location>
</feature>